<accession>A0AA88HWU7</accession>
<dbReference type="Proteomes" id="UP001187531">
    <property type="component" value="Unassembled WGS sequence"/>
</dbReference>
<reference evidence="1" key="1">
    <citation type="submission" date="2023-07" db="EMBL/GenBank/DDBJ databases">
        <title>Chromosome-level genome assembly of Artemia franciscana.</title>
        <authorList>
            <person name="Jo E."/>
        </authorList>
    </citation>
    <scope>NUCLEOTIDE SEQUENCE</scope>
    <source>
        <tissue evidence="1">Whole body</tissue>
    </source>
</reference>
<organism evidence="1 2">
    <name type="scientific">Artemia franciscana</name>
    <name type="common">Brine shrimp</name>
    <name type="synonym">Artemia sanfranciscana</name>
    <dbReference type="NCBI Taxonomy" id="6661"/>
    <lineage>
        <taxon>Eukaryota</taxon>
        <taxon>Metazoa</taxon>
        <taxon>Ecdysozoa</taxon>
        <taxon>Arthropoda</taxon>
        <taxon>Crustacea</taxon>
        <taxon>Branchiopoda</taxon>
        <taxon>Anostraca</taxon>
        <taxon>Artemiidae</taxon>
        <taxon>Artemia</taxon>
    </lineage>
</organism>
<sequence>MFSKHHAVPRVVLARDNRLIDIVEPETFMSEIYDSLMLMKNELLQAQLITLVKDAVESRRVPDLETSGYNEISDMLKNSWTEPHMLLVVSIAKVFRNFTGAFQTENPLNHAKFNKIRHLVLVLMSRYVKPEVSAKMKRKNAIDRSNIDQRNSAWLLKASKLMQ</sequence>
<proteinExistence type="predicted"/>
<name>A0AA88HWU7_ARTSF</name>
<dbReference type="EMBL" id="JAVRJZ010000010">
    <property type="protein sequence ID" value="KAK2717305.1"/>
    <property type="molecule type" value="Genomic_DNA"/>
</dbReference>
<gene>
    <name evidence="1" type="ORF">QYM36_006175</name>
</gene>
<dbReference type="AlphaFoldDB" id="A0AA88HWU7"/>
<protein>
    <submittedName>
        <fullName evidence="1">Uncharacterized protein</fullName>
    </submittedName>
</protein>
<evidence type="ECO:0000313" key="1">
    <source>
        <dbReference type="EMBL" id="KAK2717305.1"/>
    </source>
</evidence>
<keyword evidence="2" id="KW-1185">Reference proteome</keyword>
<comment type="caution">
    <text evidence="1">The sequence shown here is derived from an EMBL/GenBank/DDBJ whole genome shotgun (WGS) entry which is preliminary data.</text>
</comment>
<evidence type="ECO:0000313" key="2">
    <source>
        <dbReference type="Proteomes" id="UP001187531"/>
    </source>
</evidence>